<evidence type="ECO:0000313" key="3">
    <source>
        <dbReference type="Proteomes" id="UP001354931"/>
    </source>
</evidence>
<name>A0ABU6F7S9_9ACTN</name>
<feature type="transmembrane region" description="Helical" evidence="1">
    <location>
        <begin position="48"/>
        <end position="66"/>
    </location>
</feature>
<protein>
    <recommendedName>
        <fullName evidence="4">DUF3040 domain-containing protein</fullName>
    </recommendedName>
</protein>
<organism evidence="2 3">
    <name type="scientific">Streptomyces endophyticus</name>
    <dbReference type="NCBI Taxonomy" id="714166"/>
    <lineage>
        <taxon>Bacteria</taxon>
        <taxon>Bacillati</taxon>
        <taxon>Actinomycetota</taxon>
        <taxon>Actinomycetes</taxon>
        <taxon>Kitasatosporales</taxon>
        <taxon>Streptomycetaceae</taxon>
        <taxon>Streptomyces</taxon>
    </lineage>
</organism>
<comment type="caution">
    <text evidence="2">The sequence shown here is derived from an EMBL/GenBank/DDBJ whole genome shotgun (WGS) entry which is preliminary data.</text>
</comment>
<keyword evidence="1" id="KW-1133">Transmembrane helix</keyword>
<sequence>MSLQERNEAAVRAVLDSGPAPVVPTELCADAMRRGGRARKRRRAVSRFLWFVLVVAVVAFVVWATVERPWVEPPSKTTPQLTGW</sequence>
<keyword evidence="3" id="KW-1185">Reference proteome</keyword>
<keyword evidence="1" id="KW-0812">Transmembrane</keyword>
<keyword evidence="1" id="KW-0472">Membrane</keyword>
<dbReference type="RefSeq" id="WP_326018719.1">
    <property type="nucleotide sequence ID" value="NZ_JAOZYC010000128.1"/>
</dbReference>
<gene>
    <name evidence="2" type="ORF">OKJ99_21590</name>
</gene>
<evidence type="ECO:0000256" key="1">
    <source>
        <dbReference type="SAM" id="Phobius"/>
    </source>
</evidence>
<evidence type="ECO:0008006" key="4">
    <source>
        <dbReference type="Google" id="ProtNLM"/>
    </source>
</evidence>
<reference evidence="2 3" key="1">
    <citation type="submission" date="2022-10" db="EMBL/GenBank/DDBJ databases">
        <authorList>
            <person name="Xie J."/>
            <person name="Shen N."/>
        </authorList>
    </citation>
    <scope>NUCLEOTIDE SEQUENCE [LARGE SCALE GENOMIC DNA]</scope>
    <source>
        <strain evidence="2 3">YIM65594</strain>
    </source>
</reference>
<dbReference type="EMBL" id="JAOZYC010000128">
    <property type="protein sequence ID" value="MEB8340088.1"/>
    <property type="molecule type" value="Genomic_DNA"/>
</dbReference>
<accession>A0ABU6F7S9</accession>
<proteinExistence type="predicted"/>
<evidence type="ECO:0000313" key="2">
    <source>
        <dbReference type="EMBL" id="MEB8340088.1"/>
    </source>
</evidence>
<dbReference type="Proteomes" id="UP001354931">
    <property type="component" value="Unassembled WGS sequence"/>
</dbReference>